<accession>A0A919YA40</accession>
<protein>
    <submittedName>
        <fullName evidence="1">Uncharacterized protein</fullName>
    </submittedName>
</protein>
<reference evidence="1 2" key="1">
    <citation type="submission" date="2021-03" db="EMBL/GenBank/DDBJ databases">
        <title>Antimicrobial resistance genes in bacteria isolated from Japanese honey, and their potential for conferring macrolide and lincosamide resistance in the American foulbrood pathogen Paenibacillus larvae.</title>
        <authorList>
            <person name="Okamoto M."/>
            <person name="Kumagai M."/>
            <person name="Kanamori H."/>
            <person name="Takamatsu D."/>
        </authorList>
    </citation>
    <scope>NUCLEOTIDE SEQUENCE [LARGE SCALE GENOMIC DNA]</scope>
    <source>
        <strain evidence="1 2">J34TS1</strain>
    </source>
</reference>
<proteinExistence type="predicted"/>
<keyword evidence="2" id="KW-1185">Reference proteome</keyword>
<evidence type="ECO:0000313" key="2">
    <source>
        <dbReference type="Proteomes" id="UP000682811"/>
    </source>
</evidence>
<dbReference type="RefSeq" id="WP_212977055.1">
    <property type="nucleotide sequence ID" value="NZ_AP025343.1"/>
</dbReference>
<dbReference type="EMBL" id="BORT01000002">
    <property type="protein sequence ID" value="GIO45968.1"/>
    <property type="molecule type" value="Genomic_DNA"/>
</dbReference>
<gene>
    <name evidence="1" type="ORF">J34TS1_07330</name>
</gene>
<dbReference type="Pfam" id="PF20212">
    <property type="entry name" value="DUF6572"/>
    <property type="match status" value="1"/>
</dbReference>
<evidence type="ECO:0000313" key="1">
    <source>
        <dbReference type="EMBL" id="GIO45968.1"/>
    </source>
</evidence>
<dbReference type="Proteomes" id="UP000682811">
    <property type="component" value="Unassembled WGS sequence"/>
</dbReference>
<name>A0A919YA40_9BACL</name>
<dbReference type="InterPro" id="IPR046702">
    <property type="entry name" value="DUF6572"/>
</dbReference>
<sequence>MSILEKNKVDGIGKSKTENKIALMIVDHLDWENELQHLTLLQDKINAYIYFIESGQIFSVYPDTKSVEGFIFDVKFKYKPTENCKKLLGVFSKSTQDLQIEFKVNEPDGVIYEV</sequence>
<comment type="caution">
    <text evidence="1">The sequence shown here is derived from an EMBL/GenBank/DDBJ whole genome shotgun (WGS) entry which is preliminary data.</text>
</comment>
<organism evidence="1 2">
    <name type="scientific">Paenibacillus azoreducens</name>
    <dbReference type="NCBI Taxonomy" id="116718"/>
    <lineage>
        <taxon>Bacteria</taxon>
        <taxon>Bacillati</taxon>
        <taxon>Bacillota</taxon>
        <taxon>Bacilli</taxon>
        <taxon>Bacillales</taxon>
        <taxon>Paenibacillaceae</taxon>
        <taxon>Paenibacillus</taxon>
    </lineage>
</organism>
<dbReference type="AlphaFoldDB" id="A0A919YA40"/>